<feature type="domain" description="Protein kinase" evidence="6">
    <location>
        <begin position="8"/>
        <end position="244"/>
    </location>
</feature>
<reference evidence="7 8" key="1">
    <citation type="journal article" date="2016" name="Int. J. Syst. Evol. Microbiol.">
        <title>Dermabacter jinjuensis sp. nov., a novel species of the genus Dermabacter isolated from a clinical specimen.</title>
        <authorList>
            <person name="Park Y.K."/>
            <person name="Lee K.M."/>
            <person name="Lee W.K."/>
            <person name="Cho M.J."/>
            <person name="Lee H.S."/>
            <person name="Cho Y.G."/>
            <person name="Lee Y.C."/>
            <person name="Lee W.K."/>
            <person name="Seong W.K."/>
            <person name="Hwang K.J."/>
        </authorList>
    </citation>
    <scope>NUCLEOTIDE SEQUENCE [LARGE SCALE GENOMIC DNA]</scope>
    <source>
        <strain evidence="7 8">32T</strain>
    </source>
</reference>
<keyword evidence="5" id="KW-1133">Transmembrane helix</keyword>
<feature type="region of interest" description="Disordered" evidence="4">
    <location>
        <begin position="315"/>
        <end position="334"/>
    </location>
</feature>
<evidence type="ECO:0000256" key="4">
    <source>
        <dbReference type="SAM" id="MobiDB-lite"/>
    </source>
</evidence>
<organism evidence="7 8">
    <name type="scientific">Dermabacter jinjuensis</name>
    <dbReference type="NCBI Taxonomy" id="1667168"/>
    <lineage>
        <taxon>Bacteria</taxon>
        <taxon>Bacillati</taxon>
        <taxon>Actinomycetota</taxon>
        <taxon>Actinomycetes</taxon>
        <taxon>Micrococcales</taxon>
        <taxon>Dermabacteraceae</taxon>
        <taxon>Dermabacter</taxon>
    </lineage>
</organism>
<evidence type="ECO:0000313" key="8">
    <source>
        <dbReference type="Proteomes" id="UP000815698"/>
    </source>
</evidence>
<dbReference type="EMBL" id="CP023482">
    <property type="protein sequence ID" value="ATH97368.1"/>
    <property type="molecule type" value="Genomic_DNA"/>
</dbReference>
<keyword evidence="3" id="KW-0067">ATP-binding</keyword>
<dbReference type="PROSITE" id="PS50011">
    <property type="entry name" value="PROTEIN_KINASE_DOM"/>
    <property type="match status" value="1"/>
</dbReference>
<feature type="transmembrane region" description="Helical" evidence="5">
    <location>
        <begin position="352"/>
        <end position="379"/>
    </location>
</feature>
<evidence type="ECO:0000256" key="5">
    <source>
        <dbReference type="SAM" id="Phobius"/>
    </source>
</evidence>
<dbReference type="SUPFAM" id="SSF56112">
    <property type="entry name" value="Protein kinase-like (PK-like)"/>
    <property type="match status" value="1"/>
</dbReference>
<dbReference type="Pfam" id="PF00069">
    <property type="entry name" value="Pkinase"/>
    <property type="match status" value="1"/>
</dbReference>
<dbReference type="InterPro" id="IPR000719">
    <property type="entry name" value="Prot_kinase_dom"/>
</dbReference>
<protein>
    <recommendedName>
        <fullName evidence="6">Protein kinase domain-containing protein</fullName>
    </recommendedName>
</protein>
<dbReference type="InterPro" id="IPR011009">
    <property type="entry name" value="Kinase-like_dom_sf"/>
</dbReference>
<keyword evidence="5" id="KW-0812">Transmembrane</keyword>
<sequence length="380" mass="40377">MNAYGKRFVRIDLVERSRTGEVWRAWDCEREDQCALKILDDGQLVSARRILEDSDGAFARPHLLSPYALDESEALVAMPLVSGGTLAEVVSLRGTLGESAALMIARQILEALTTMHEAGWVHRRVSATTIMCREDRPPVFAVLAGVSAAMPEVEAPDFPVVDTATVEAFFAPEVAAGAVATPAADVYALGASVLFTLAGPAAPSDTTIPEGLSPEFARVLAAMLASDPAERPSAREALAQLPSVEPGSPALLSDGSRLEIVDLMPDIPEDFDPYEEEPPTVEPVPSPVPQRPSSAAIIEEVDDVEAPFDPPERRMPPAASLVPSSPDENDVDIRTGKRGLGERARSYDRMTLVGWAAIIAGMTIAIGAGAFASLTLIGFL</sequence>
<evidence type="ECO:0000313" key="7">
    <source>
        <dbReference type="EMBL" id="ATH97368.1"/>
    </source>
</evidence>
<dbReference type="SMART" id="SM00220">
    <property type="entry name" value="S_TKc"/>
    <property type="match status" value="1"/>
</dbReference>
<gene>
    <name evidence="7" type="ORF">COP05_10010</name>
</gene>
<keyword evidence="8" id="KW-1185">Reference proteome</keyword>
<dbReference type="Proteomes" id="UP000815698">
    <property type="component" value="Chromosome"/>
</dbReference>
<keyword evidence="5" id="KW-0472">Membrane</keyword>
<dbReference type="PANTHER" id="PTHR45832:SF22">
    <property type="entry name" value="SERINE_THREONINE-PROTEIN KINASE SAMKA-RELATED"/>
    <property type="match status" value="1"/>
</dbReference>
<evidence type="ECO:0000259" key="6">
    <source>
        <dbReference type="PROSITE" id="PS50011"/>
    </source>
</evidence>
<evidence type="ECO:0000256" key="1">
    <source>
        <dbReference type="ARBA" id="ARBA00008874"/>
    </source>
</evidence>
<proteinExistence type="inferred from homology"/>
<dbReference type="InterPro" id="IPR051931">
    <property type="entry name" value="PAK3-like"/>
</dbReference>
<accession>A0ABM6PPD6</accession>
<dbReference type="Gene3D" id="1.10.510.10">
    <property type="entry name" value="Transferase(Phosphotransferase) domain 1"/>
    <property type="match status" value="1"/>
</dbReference>
<keyword evidence="2" id="KW-0547">Nucleotide-binding</keyword>
<dbReference type="RefSeq" id="WP_096883421.1">
    <property type="nucleotide sequence ID" value="NZ_CP023482.1"/>
</dbReference>
<comment type="similarity">
    <text evidence="1">Belongs to the protein kinase superfamily. STE Ser/Thr protein kinase family. STE20 subfamily.</text>
</comment>
<dbReference type="PANTHER" id="PTHR45832">
    <property type="entry name" value="SERINE/THREONINE-PROTEIN KINASE SAMKA-RELATED-RELATED"/>
    <property type="match status" value="1"/>
</dbReference>
<evidence type="ECO:0000256" key="2">
    <source>
        <dbReference type="ARBA" id="ARBA00022741"/>
    </source>
</evidence>
<evidence type="ECO:0000256" key="3">
    <source>
        <dbReference type="ARBA" id="ARBA00022840"/>
    </source>
</evidence>
<name>A0ABM6PPD6_9MICO</name>